<dbReference type="PANTHER" id="PTHR31793">
    <property type="entry name" value="4-HYDROXYBENZOYL-COA THIOESTERASE FAMILY MEMBER"/>
    <property type="match status" value="1"/>
</dbReference>
<evidence type="ECO:0000313" key="3">
    <source>
        <dbReference type="Proteomes" id="UP000001916"/>
    </source>
</evidence>
<name>D7BGN6_ALLS1</name>
<gene>
    <name evidence="2" type="ordered locus">Mesil_0095</name>
</gene>
<dbReference type="InterPro" id="IPR050563">
    <property type="entry name" value="4-hydroxybenzoyl-CoA_TE"/>
</dbReference>
<keyword evidence="3" id="KW-1185">Reference proteome</keyword>
<dbReference type="STRING" id="526227.Mesil_0095"/>
<dbReference type="EMBL" id="CP002042">
    <property type="protein sequence ID" value="ADH62040.1"/>
    <property type="molecule type" value="Genomic_DNA"/>
</dbReference>
<dbReference type="RefSeq" id="WP_013156648.1">
    <property type="nucleotide sequence ID" value="NC_014212.1"/>
</dbReference>
<sequence>MDERRCHGHLIAVQPEDIDDLGHVNNAVYLRYIEDVARAHALRVGMPLERMRELGAVPVVRRHVITYHRAAMLGEQLWVLTEILEAGGIRAKRHNEVRRATDEVLLVEADTDWVWVDPVRERPRNCPALLLEAFGF</sequence>
<proteinExistence type="predicted"/>
<dbReference type="CDD" id="cd00586">
    <property type="entry name" value="4HBT"/>
    <property type="match status" value="1"/>
</dbReference>
<dbReference type="OrthoDB" id="9801517at2"/>
<reference evidence="2 3" key="1">
    <citation type="journal article" date="2010" name="Stand. Genomic Sci.">
        <title>Complete genome sequence of Meiothermus silvanus type strain (VI-R2).</title>
        <authorList>
            <person name="Sikorski J."/>
            <person name="Tindall B.J."/>
            <person name="Lowry S."/>
            <person name="Lucas S."/>
            <person name="Nolan M."/>
            <person name="Copeland A."/>
            <person name="Glavina Del Rio T."/>
            <person name="Tice H."/>
            <person name="Cheng J.F."/>
            <person name="Han C."/>
            <person name="Pitluck S."/>
            <person name="Liolios K."/>
            <person name="Ivanova N."/>
            <person name="Mavromatis K."/>
            <person name="Mikhailova N."/>
            <person name="Pati A."/>
            <person name="Goodwin L."/>
            <person name="Chen A."/>
            <person name="Palaniappan K."/>
            <person name="Land M."/>
            <person name="Hauser L."/>
            <person name="Chang Y.J."/>
            <person name="Jeffries C.D."/>
            <person name="Rohde M."/>
            <person name="Goker M."/>
            <person name="Woyke T."/>
            <person name="Bristow J."/>
            <person name="Eisen J.A."/>
            <person name="Markowitz V."/>
            <person name="Hugenholtz P."/>
            <person name="Kyrpides N.C."/>
            <person name="Klenk H.P."/>
            <person name="Lapidus A."/>
        </authorList>
    </citation>
    <scope>NUCLEOTIDE SEQUENCE [LARGE SCALE GENOMIC DNA]</scope>
    <source>
        <strain evidence="3">ATCC 700542 / DSM 9946 / VI-R2</strain>
    </source>
</reference>
<protein>
    <submittedName>
        <fullName evidence="2">Thioesterase superfamily protein</fullName>
    </submittedName>
</protein>
<dbReference type="SUPFAM" id="SSF54637">
    <property type="entry name" value="Thioesterase/thiol ester dehydrase-isomerase"/>
    <property type="match status" value="1"/>
</dbReference>
<accession>D7BGN6</accession>
<keyword evidence="1" id="KW-0378">Hydrolase</keyword>
<dbReference type="eggNOG" id="COG0824">
    <property type="taxonomic scope" value="Bacteria"/>
</dbReference>
<dbReference type="Pfam" id="PF13279">
    <property type="entry name" value="4HBT_2"/>
    <property type="match status" value="1"/>
</dbReference>
<dbReference type="HOGENOM" id="CLU_101141_4_1_0"/>
<dbReference type="KEGG" id="msv:Mesil_0095"/>
<evidence type="ECO:0000313" key="2">
    <source>
        <dbReference type="EMBL" id="ADH62040.1"/>
    </source>
</evidence>
<dbReference type="PANTHER" id="PTHR31793:SF37">
    <property type="entry name" value="ACYL-COA THIOESTER HYDROLASE YBGC"/>
    <property type="match status" value="1"/>
</dbReference>
<dbReference type="AlphaFoldDB" id="D7BGN6"/>
<evidence type="ECO:0000256" key="1">
    <source>
        <dbReference type="ARBA" id="ARBA00022801"/>
    </source>
</evidence>
<dbReference type="Proteomes" id="UP000001916">
    <property type="component" value="Chromosome"/>
</dbReference>
<dbReference type="GO" id="GO:0047617">
    <property type="term" value="F:fatty acyl-CoA hydrolase activity"/>
    <property type="evidence" value="ECO:0007669"/>
    <property type="project" value="TreeGrafter"/>
</dbReference>
<dbReference type="Gene3D" id="3.10.129.10">
    <property type="entry name" value="Hotdog Thioesterase"/>
    <property type="match status" value="1"/>
</dbReference>
<organism evidence="2 3">
    <name type="scientific">Allomeiothermus silvanus (strain ATCC 700542 / DSM 9946 / NBRC 106475 / NCIMB 13440 / VI-R2)</name>
    <name type="common">Thermus silvanus</name>
    <dbReference type="NCBI Taxonomy" id="526227"/>
    <lineage>
        <taxon>Bacteria</taxon>
        <taxon>Thermotogati</taxon>
        <taxon>Deinococcota</taxon>
        <taxon>Deinococci</taxon>
        <taxon>Thermales</taxon>
        <taxon>Thermaceae</taxon>
        <taxon>Allomeiothermus</taxon>
    </lineage>
</organism>
<dbReference type="InterPro" id="IPR029069">
    <property type="entry name" value="HotDog_dom_sf"/>
</dbReference>